<reference evidence="1" key="1">
    <citation type="submission" date="2020-08" db="EMBL/GenBank/DDBJ databases">
        <title>Genome Sequencing and Pan-Genome Analysis of Migratory bird Vibrio Strains, Inner Mongolia.</title>
        <authorList>
            <person name="Zheng L."/>
        </authorList>
    </citation>
    <scope>NUCLEOTIDE SEQUENCE</scope>
    <source>
        <strain evidence="1">M13F</strain>
    </source>
</reference>
<comment type="caution">
    <text evidence="1">The sequence shown here is derived from an EMBL/GenBank/DDBJ whole genome shotgun (WGS) entry which is preliminary data.</text>
</comment>
<accession>A0A9X0R6I1</accession>
<evidence type="ECO:0000313" key="1">
    <source>
        <dbReference type="EMBL" id="MBC5850649.1"/>
    </source>
</evidence>
<proteinExistence type="predicted"/>
<organism evidence="1 2">
    <name type="scientific">Vibrio metschnikovii</name>
    <dbReference type="NCBI Taxonomy" id="28172"/>
    <lineage>
        <taxon>Bacteria</taxon>
        <taxon>Pseudomonadati</taxon>
        <taxon>Pseudomonadota</taxon>
        <taxon>Gammaproteobacteria</taxon>
        <taxon>Vibrionales</taxon>
        <taxon>Vibrionaceae</taxon>
        <taxon>Vibrio</taxon>
    </lineage>
</organism>
<dbReference type="EMBL" id="JACRUP010000002">
    <property type="protein sequence ID" value="MBC5850649.1"/>
    <property type="molecule type" value="Genomic_DNA"/>
</dbReference>
<dbReference type="Proteomes" id="UP000615796">
    <property type="component" value="Unassembled WGS sequence"/>
</dbReference>
<dbReference type="RefSeq" id="WP_187025664.1">
    <property type="nucleotide sequence ID" value="NZ_JACRUP010000002.1"/>
</dbReference>
<dbReference type="AlphaFoldDB" id="A0A9X0R6I1"/>
<sequence>MTQEAKRIRLSDQQRREAVTRLMSEIIVSEHRAHNIKKVRSNVIQQMCVAFTKAVHAE</sequence>
<evidence type="ECO:0000313" key="2">
    <source>
        <dbReference type="Proteomes" id="UP000615796"/>
    </source>
</evidence>
<name>A0A9X0R6I1_VIBME</name>
<keyword evidence="2" id="KW-1185">Reference proteome</keyword>
<gene>
    <name evidence="1" type="ORF">H8Q88_06700</name>
</gene>
<protein>
    <submittedName>
        <fullName evidence="1">Uncharacterized protein</fullName>
    </submittedName>
</protein>